<feature type="compositionally biased region" description="Low complexity" evidence="1">
    <location>
        <begin position="1"/>
        <end position="17"/>
    </location>
</feature>
<dbReference type="Gene3D" id="3.40.50.980">
    <property type="match status" value="2"/>
</dbReference>
<dbReference type="InterPro" id="IPR045851">
    <property type="entry name" value="AMP-bd_C_sf"/>
</dbReference>
<dbReference type="Pfam" id="PF00501">
    <property type="entry name" value="AMP-binding"/>
    <property type="match status" value="1"/>
</dbReference>
<dbReference type="RefSeq" id="WP_345711061.1">
    <property type="nucleotide sequence ID" value="NZ_BAABIL010000097.1"/>
</dbReference>
<dbReference type="Gene3D" id="3.30.300.30">
    <property type="match status" value="1"/>
</dbReference>
<protein>
    <submittedName>
        <fullName evidence="4">(2,3-dihydroxybenzoyl)adenylate synthase</fullName>
    </submittedName>
</protein>
<dbReference type="InterPro" id="IPR050237">
    <property type="entry name" value="ATP-dep_AMP-bd_enzyme"/>
</dbReference>
<name>A0ABP9HD16_9ACTN</name>
<dbReference type="Gene3D" id="2.30.38.10">
    <property type="entry name" value="Luciferase, Domain 3"/>
    <property type="match status" value="1"/>
</dbReference>
<evidence type="ECO:0000259" key="2">
    <source>
        <dbReference type="Pfam" id="PF00501"/>
    </source>
</evidence>
<evidence type="ECO:0000313" key="4">
    <source>
        <dbReference type="EMBL" id="GAA4967872.1"/>
    </source>
</evidence>
<keyword evidence="5" id="KW-1185">Reference proteome</keyword>
<accession>A0ABP9HD16</accession>
<comment type="caution">
    <text evidence="4">The sequence shown here is derived from an EMBL/GenBank/DDBJ whole genome shotgun (WGS) entry which is preliminary data.</text>
</comment>
<dbReference type="InterPro" id="IPR000873">
    <property type="entry name" value="AMP-dep_synth/lig_dom"/>
</dbReference>
<feature type="region of interest" description="Disordered" evidence="1">
    <location>
        <begin position="1"/>
        <end position="21"/>
    </location>
</feature>
<dbReference type="Pfam" id="PF13193">
    <property type="entry name" value="AMP-binding_C"/>
    <property type="match status" value="1"/>
</dbReference>
<reference evidence="5" key="1">
    <citation type="journal article" date="2019" name="Int. J. Syst. Evol. Microbiol.">
        <title>The Global Catalogue of Microorganisms (GCM) 10K type strain sequencing project: providing services to taxonomists for standard genome sequencing and annotation.</title>
        <authorList>
            <consortium name="The Broad Institute Genomics Platform"/>
            <consortium name="The Broad Institute Genome Sequencing Center for Infectious Disease"/>
            <person name="Wu L."/>
            <person name="Ma J."/>
        </authorList>
    </citation>
    <scope>NUCLEOTIDE SEQUENCE [LARGE SCALE GENOMIC DNA]</scope>
    <source>
        <strain evidence="5">JCM 18126</strain>
    </source>
</reference>
<evidence type="ECO:0000313" key="5">
    <source>
        <dbReference type="Proteomes" id="UP001501195"/>
    </source>
</evidence>
<feature type="domain" description="AMP-binding enzyme C-terminal" evidence="3">
    <location>
        <begin position="473"/>
        <end position="549"/>
    </location>
</feature>
<dbReference type="PANTHER" id="PTHR43767:SF1">
    <property type="entry name" value="NONRIBOSOMAL PEPTIDE SYNTHASE PES1 (EUROFUNG)-RELATED"/>
    <property type="match status" value="1"/>
</dbReference>
<feature type="domain" description="AMP-dependent synthetase/ligase" evidence="2">
    <location>
        <begin position="46"/>
        <end position="422"/>
    </location>
</feature>
<evidence type="ECO:0000256" key="1">
    <source>
        <dbReference type="SAM" id="MobiDB-lite"/>
    </source>
</evidence>
<dbReference type="Proteomes" id="UP001501195">
    <property type="component" value="Unassembled WGS sequence"/>
</dbReference>
<proteinExistence type="predicted"/>
<dbReference type="EMBL" id="BAABIL010000097">
    <property type="protein sequence ID" value="GAA4967872.1"/>
    <property type="molecule type" value="Genomic_DNA"/>
</dbReference>
<gene>
    <name evidence="4" type="ORF">GCM10023225_07950</name>
</gene>
<dbReference type="PANTHER" id="PTHR43767">
    <property type="entry name" value="LONG-CHAIN-FATTY-ACID--COA LIGASE"/>
    <property type="match status" value="1"/>
</dbReference>
<dbReference type="SUPFAM" id="SSF56801">
    <property type="entry name" value="Acetyl-CoA synthetase-like"/>
    <property type="match status" value="1"/>
</dbReference>
<sequence length="574" mass="60747">MTSETAVPTTTGTTTRTGDWPGWPVEFAERYRAAGHWSGETFGGLLRERARRFAGRTAVVCGERRWTYADLDARVDRLAAGLAGRGVGRGDRVVVQLPNVAEFLQVLFALFRLGAVPVLALPAHRRVEIGRFLEQSGAVAYVVPGVHGGFDHRELARELLPQHPDLRLVVVVGADVPGGFGADAPGAGGFAALADLETDPLPGPDPDVDPGDLALLQLSGGSTGVPKLIPRTTDDYLYSVRAGAGVCALDPATVYLAVLPVAHNFPLSSPGVLGVLHAGGTVVMCPHPAPDVALPLVARERVTLAALVPPLAQLWLQAAARGAHDLTSLRLLQVGGARLADEVARRVGSVLGCELQQVFGMAEGMVAYTRLDDPEEVRTSTQGRPVSPDDEVRLVDDDDVDVPEGATGHLLVRGPYTIRGYYRAAEHDRTAFTADGYYRTGDLVRRRADGNLVVEGRAKDQVNRGGEKIPVDEVEAVLLAHPAVLDVAVVGLPDPHLGERTCAVVVPVAGAAPTPAQLRGHVRAHGLAAYKVPDRVEVVPAFPHTAVGKVSRRRLRTLLAEQLGEKPAAVGPAT</sequence>
<organism evidence="4 5">
    <name type="scientific">Kineococcus glutinatus</name>
    <dbReference type="NCBI Taxonomy" id="1070872"/>
    <lineage>
        <taxon>Bacteria</taxon>
        <taxon>Bacillati</taxon>
        <taxon>Actinomycetota</taxon>
        <taxon>Actinomycetes</taxon>
        <taxon>Kineosporiales</taxon>
        <taxon>Kineosporiaceae</taxon>
        <taxon>Kineococcus</taxon>
    </lineage>
</organism>
<evidence type="ECO:0000259" key="3">
    <source>
        <dbReference type="Pfam" id="PF13193"/>
    </source>
</evidence>
<dbReference type="InterPro" id="IPR025110">
    <property type="entry name" value="AMP-bd_C"/>
</dbReference>
<dbReference type="InterPro" id="IPR020845">
    <property type="entry name" value="AMP-binding_CS"/>
</dbReference>
<dbReference type="PROSITE" id="PS00455">
    <property type="entry name" value="AMP_BINDING"/>
    <property type="match status" value="1"/>
</dbReference>